<proteinExistence type="predicted"/>
<accession>A0A5J4J399</accession>
<organism evidence="2 3">
    <name type="scientific">Patiriisocius marinus</name>
    <dbReference type="NCBI Taxonomy" id="1397112"/>
    <lineage>
        <taxon>Bacteria</taxon>
        <taxon>Pseudomonadati</taxon>
        <taxon>Bacteroidota</taxon>
        <taxon>Flavobacteriia</taxon>
        <taxon>Flavobacteriales</taxon>
        <taxon>Flavobacteriaceae</taxon>
        <taxon>Patiriisocius</taxon>
    </lineage>
</organism>
<dbReference type="OrthoDB" id="1453951at2"/>
<evidence type="ECO:0000313" key="2">
    <source>
        <dbReference type="EMBL" id="GER60353.1"/>
    </source>
</evidence>
<dbReference type="Proteomes" id="UP000326509">
    <property type="component" value="Unassembled WGS sequence"/>
</dbReference>
<evidence type="ECO:0000256" key="1">
    <source>
        <dbReference type="SAM" id="SignalP"/>
    </source>
</evidence>
<reference evidence="2 3" key="1">
    <citation type="submission" date="2019-08" db="EMBL/GenBank/DDBJ databases">
        <title>Draft genome sequence of Ulvibacter marinus type strain NBRC 109484.</title>
        <authorList>
            <person name="Kawano K."/>
            <person name="Ushijima N."/>
            <person name="Kihara M."/>
            <person name="Itoh H."/>
        </authorList>
    </citation>
    <scope>NUCLEOTIDE SEQUENCE [LARGE SCALE GENOMIC DNA]</scope>
    <source>
        <strain evidence="2 3">NBRC 109484</strain>
    </source>
</reference>
<dbReference type="AlphaFoldDB" id="A0A5J4J399"/>
<dbReference type="RefSeq" id="WP_151674793.1">
    <property type="nucleotide sequence ID" value="NZ_BKCG01000007.1"/>
</dbReference>
<gene>
    <name evidence="2" type="ORF">ULMA_24610</name>
</gene>
<protein>
    <submittedName>
        <fullName evidence="2">Uncharacterized protein</fullName>
    </submittedName>
</protein>
<sequence>MKSPKFLLIICAILFSSVIVAQQQTSTIDVNKDVDLLVVYEAYVADGYGTPEIYKKLANGNYFRDNYKAAAKWYEKLFETETPIKKIHAFRYKQSLKVLKRDIASNPHLAKTSKI</sequence>
<keyword evidence="3" id="KW-1185">Reference proteome</keyword>
<name>A0A5J4J399_9FLAO</name>
<evidence type="ECO:0000313" key="3">
    <source>
        <dbReference type="Proteomes" id="UP000326509"/>
    </source>
</evidence>
<dbReference type="EMBL" id="BKCG01000007">
    <property type="protein sequence ID" value="GER60353.1"/>
    <property type="molecule type" value="Genomic_DNA"/>
</dbReference>
<feature type="chain" id="PRO_5023869246" evidence="1">
    <location>
        <begin position="22"/>
        <end position="115"/>
    </location>
</feature>
<feature type="signal peptide" evidence="1">
    <location>
        <begin position="1"/>
        <end position="21"/>
    </location>
</feature>
<comment type="caution">
    <text evidence="2">The sequence shown here is derived from an EMBL/GenBank/DDBJ whole genome shotgun (WGS) entry which is preliminary data.</text>
</comment>
<keyword evidence="1" id="KW-0732">Signal</keyword>